<dbReference type="InterPro" id="IPR029052">
    <property type="entry name" value="Metallo-depent_PP-like"/>
</dbReference>
<dbReference type="SUPFAM" id="SSF56300">
    <property type="entry name" value="Metallo-dependent phosphatases"/>
    <property type="match status" value="1"/>
</dbReference>
<dbReference type="GO" id="GO:0004527">
    <property type="term" value="F:exonuclease activity"/>
    <property type="evidence" value="ECO:0007669"/>
    <property type="project" value="UniProtKB-KW"/>
</dbReference>
<dbReference type="EMBL" id="CP015267">
    <property type="protein sequence ID" value="ASL14082.1"/>
    <property type="molecule type" value="Genomic_DNA"/>
</dbReference>
<reference evidence="8" key="4">
    <citation type="submission" date="2023-06" db="EMBL/GenBank/DDBJ databases">
        <authorList>
            <person name="Spilker T."/>
        </authorList>
    </citation>
    <scope>NUCLEOTIDE SEQUENCE</scope>
    <source>
        <strain evidence="8">FLAC1071</strain>
    </source>
</reference>
<dbReference type="RefSeq" id="WP_020821950.1">
    <property type="nucleotide sequence ID" value="NZ_CP015267.1"/>
</dbReference>
<dbReference type="Pfam" id="PF00149">
    <property type="entry name" value="Metallophos"/>
    <property type="match status" value="1"/>
</dbReference>
<dbReference type="InterPro" id="IPR050535">
    <property type="entry name" value="DNA_Repair-Maintenance_Comp"/>
</dbReference>
<gene>
    <name evidence="7" type="primary">sbcD</name>
    <name evidence="7" type="ORF">MYCOZU2_01651</name>
    <name evidence="8" type="ORF">QRB35_04430</name>
</gene>
<evidence type="ECO:0000313" key="10">
    <source>
        <dbReference type="Proteomes" id="UP001529272"/>
    </source>
</evidence>
<reference evidence="10" key="2">
    <citation type="submission" date="2023-06" db="EMBL/GenBank/DDBJ databases">
        <title>Itaconate inhibition of nontuberculous mycobacteria.</title>
        <authorList>
            <person name="Spilker T."/>
        </authorList>
    </citation>
    <scope>NUCLEOTIDE SEQUENCE [LARGE SCALE GENOMIC DNA]</scope>
    <source>
        <strain evidence="10">FLAC1071</strain>
    </source>
</reference>
<evidence type="ECO:0000256" key="2">
    <source>
        <dbReference type="ARBA" id="ARBA00013365"/>
    </source>
</evidence>
<keyword evidence="3" id="KW-0540">Nuclease</keyword>
<dbReference type="InterPro" id="IPR041796">
    <property type="entry name" value="Mre11_N"/>
</dbReference>
<dbReference type="Gene3D" id="3.60.21.10">
    <property type="match status" value="1"/>
</dbReference>
<dbReference type="EMBL" id="JASZZX010000002">
    <property type="protein sequence ID" value="MDM3925270.1"/>
    <property type="molecule type" value="Genomic_DNA"/>
</dbReference>
<dbReference type="PIRSF" id="PIRSF033093">
    <property type="entry name" value="UCP_ML1119"/>
    <property type="match status" value="1"/>
</dbReference>
<dbReference type="Proteomes" id="UP000198286">
    <property type="component" value="Chromosome"/>
</dbReference>
<keyword evidence="10" id="KW-1185">Reference proteome</keyword>
<feature type="domain" description="Calcineurin-like phosphoesterase" evidence="6">
    <location>
        <begin position="1"/>
        <end position="221"/>
    </location>
</feature>
<evidence type="ECO:0000313" key="7">
    <source>
        <dbReference type="EMBL" id="ASL14082.1"/>
    </source>
</evidence>
<dbReference type="PANTHER" id="PTHR30337">
    <property type="entry name" value="COMPONENT OF ATP-DEPENDENT DSDNA EXONUCLEASE"/>
    <property type="match status" value="1"/>
</dbReference>
<reference evidence="8 10" key="3">
    <citation type="submission" date="2023-06" db="EMBL/GenBank/DDBJ databases">
        <title>Itaconate inhibition of nontuberculous mycobacteria.</title>
        <authorList>
            <person name="Breen P."/>
            <person name="Zimbric M."/>
            <person name="Caverly L."/>
        </authorList>
    </citation>
    <scope>NUCLEOTIDE SEQUENCE [LARGE SCALE GENOMIC DNA]</scope>
    <source>
        <strain evidence="8 10">FLAC1071</strain>
    </source>
</reference>
<dbReference type="AlphaFoldDB" id="A0A7U5MIF0"/>
<evidence type="ECO:0000256" key="1">
    <source>
        <dbReference type="ARBA" id="ARBA00010555"/>
    </source>
</evidence>
<evidence type="ECO:0000313" key="9">
    <source>
        <dbReference type="Proteomes" id="UP000198286"/>
    </source>
</evidence>
<protein>
    <recommendedName>
        <fullName evidence="2">Nuclease SbcCD subunit D</fullName>
    </recommendedName>
</protein>
<proteinExistence type="inferred from homology"/>
<evidence type="ECO:0000313" key="8">
    <source>
        <dbReference type="EMBL" id="MDM3925270.1"/>
    </source>
</evidence>
<evidence type="ECO:0000256" key="5">
    <source>
        <dbReference type="ARBA" id="ARBA00022839"/>
    </source>
</evidence>
<dbReference type="InterPro" id="IPR014577">
    <property type="entry name" value="UCP033093_metalloPase"/>
</dbReference>
<evidence type="ECO:0000256" key="3">
    <source>
        <dbReference type="ARBA" id="ARBA00022722"/>
    </source>
</evidence>
<sequence>MRFLHTADWQLGMTRHFLAGDAQPRYSAARRDAVAGLRALAAEVGAEFVVVSGDVFEHNQLPPTVIGQSLEAMRAIGIPVYMLPGNHDPLDASSVYTSALFAAERPDNVVVLDRAGVHQVRPGLEIVAAPWRSKVPTTDLVADVLDGLPAAAGTRILVAHGGVDVLDPDKDKPSLIRLATLDDALSRGAVHYVALGDKHSLTQVGDSGRVWYSGSPEVTNFDDVESDPGHVLVVDVDETDPRGAVSVTARDVGRWRFVTLHRQVDTSRDIADLDVNLDLMTDKDRTVVRLALTGSLTVTDRAVLDACLDKYARLFAWLGLWERHTDLAVIPADGEFSDLGIGGFAAAAVEELVATAREEDSATAVDAQAALALLLRLADRGAA</sequence>
<comment type="similarity">
    <text evidence="1">Belongs to the SbcD family.</text>
</comment>
<dbReference type="InterPro" id="IPR004843">
    <property type="entry name" value="Calcineurin-like_PHP"/>
</dbReference>
<reference evidence="7 9" key="1">
    <citation type="journal article" date="2017" name="Lancet Infect. Dis.">
        <title>Global outbreak of severe Mycobacterium chimaera disease after cardiac surgery: a molecular epidemiological study.</title>
        <authorList>
            <person name="van Ingen J."/>
            <person name="Kohl T."/>
            <person name="Kranzer K."/>
            <person name="Hasse B."/>
            <person name="Keller P."/>
            <person name="Szafranska A."/>
            <person name="Hillemann D."/>
            <person name="Chand M."/>
            <person name="Schreiber P."/>
            <person name="Sommerstein R."/>
            <person name="Berger C."/>
            <person name="Genoni M."/>
            <person name="Ruegg C."/>
            <person name="Troillet N."/>
            <person name="Widmer A.F."/>
            <person name="Becker S.L."/>
            <person name="Herrmann M."/>
            <person name="Eckmanns T."/>
            <person name="Haller S."/>
            <person name="Hoeller C."/>
            <person name="Debast S.B."/>
            <person name="Wolfhagen M.J."/>
            <person name="Hopman J."/>
            <person name="Kluytmans J."/>
            <person name="Langelaar M."/>
            <person name="Notermans D.W."/>
            <person name="ten Oever J."/>
            <person name="van den Barselaar P."/>
            <person name="Vonk A.B.A."/>
            <person name="Vos M.C."/>
            <person name="Ahmed N."/>
            <person name="Brown T."/>
            <person name="Crook D."/>
            <person name="Lamagni T."/>
            <person name="Phin N."/>
            <person name="Smith E.G."/>
            <person name="Zambon M."/>
            <person name="Serr A."/>
            <person name="Goetting T."/>
            <person name="Ebner W."/>
            <person name="Thuermer A."/>
            <person name="Utpatel C."/>
            <person name="Sproer C."/>
            <person name="Bunk B."/>
            <person name="Nubel U."/>
            <person name="Bloemberg G."/>
            <person name="Bottger E."/>
            <person name="Niemann S."/>
            <person name="Wagner D."/>
            <person name="Sax H."/>
        </authorList>
    </citation>
    <scope>NUCLEOTIDE SEQUENCE [LARGE SCALE GENOMIC DNA]</scope>
    <source>
        <strain evidence="7 9">ZUERICH-2</strain>
    </source>
</reference>
<dbReference type="CDD" id="cd00840">
    <property type="entry name" value="MPP_Mre11_N"/>
    <property type="match status" value="1"/>
</dbReference>
<evidence type="ECO:0000256" key="4">
    <source>
        <dbReference type="ARBA" id="ARBA00022801"/>
    </source>
</evidence>
<name>A0A7U5MIF0_MYCIT</name>
<dbReference type="Proteomes" id="UP001529272">
    <property type="component" value="Unassembled WGS sequence"/>
</dbReference>
<accession>A0A7U5MIF0</accession>
<organism evidence="7 9">
    <name type="scientific">Mycobacterium intracellulare subsp. chimaera</name>
    <dbReference type="NCBI Taxonomy" id="222805"/>
    <lineage>
        <taxon>Bacteria</taxon>
        <taxon>Bacillati</taxon>
        <taxon>Actinomycetota</taxon>
        <taxon>Actinomycetes</taxon>
        <taxon>Mycobacteriales</taxon>
        <taxon>Mycobacteriaceae</taxon>
        <taxon>Mycobacterium</taxon>
        <taxon>Mycobacterium avium complex (MAC)</taxon>
    </lineage>
</organism>
<keyword evidence="5 7" id="KW-0269">Exonuclease</keyword>
<evidence type="ECO:0000259" key="6">
    <source>
        <dbReference type="Pfam" id="PF00149"/>
    </source>
</evidence>
<dbReference type="PANTHER" id="PTHR30337:SF0">
    <property type="entry name" value="NUCLEASE SBCCD SUBUNIT D"/>
    <property type="match status" value="1"/>
</dbReference>
<keyword evidence="4" id="KW-0378">Hydrolase</keyword>